<keyword evidence="2" id="KW-1133">Transmembrane helix</keyword>
<feature type="region of interest" description="Disordered" evidence="1">
    <location>
        <begin position="1"/>
        <end position="77"/>
    </location>
</feature>
<dbReference type="EMBL" id="JBBWWQ010000021">
    <property type="protein sequence ID" value="KAK8914135.1"/>
    <property type="molecule type" value="Genomic_DNA"/>
</dbReference>
<protein>
    <submittedName>
        <fullName evidence="3">Uncharacterized protein</fullName>
    </submittedName>
</protein>
<accession>A0AAP0FU58</accession>
<reference evidence="3 4" key="1">
    <citation type="journal article" date="2022" name="Nat. Plants">
        <title>Genomes of leafy and leafless Platanthera orchids illuminate the evolution of mycoheterotrophy.</title>
        <authorList>
            <person name="Li M.H."/>
            <person name="Liu K.W."/>
            <person name="Li Z."/>
            <person name="Lu H.C."/>
            <person name="Ye Q.L."/>
            <person name="Zhang D."/>
            <person name="Wang J.Y."/>
            <person name="Li Y.F."/>
            <person name="Zhong Z.M."/>
            <person name="Liu X."/>
            <person name="Yu X."/>
            <person name="Liu D.K."/>
            <person name="Tu X.D."/>
            <person name="Liu B."/>
            <person name="Hao Y."/>
            <person name="Liao X.Y."/>
            <person name="Jiang Y.T."/>
            <person name="Sun W.H."/>
            <person name="Chen J."/>
            <person name="Chen Y.Q."/>
            <person name="Ai Y."/>
            <person name="Zhai J.W."/>
            <person name="Wu S.S."/>
            <person name="Zhou Z."/>
            <person name="Hsiao Y.Y."/>
            <person name="Wu W.L."/>
            <person name="Chen Y.Y."/>
            <person name="Lin Y.F."/>
            <person name="Hsu J.L."/>
            <person name="Li C.Y."/>
            <person name="Wang Z.W."/>
            <person name="Zhao X."/>
            <person name="Zhong W.Y."/>
            <person name="Ma X.K."/>
            <person name="Ma L."/>
            <person name="Huang J."/>
            <person name="Chen G.Z."/>
            <person name="Huang M.Z."/>
            <person name="Huang L."/>
            <person name="Peng D.H."/>
            <person name="Luo Y.B."/>
            <person name="Zou S.Q."/>
            <person name="Chen S.P."/>
            <person name="Lan S."/>
            <person name="Tsai W.C."/>
            <person name="Van de Peer Y."/>
            <person name="Liu Z.J."/>
        </authorList>
    </citation>
    <scope>NUCLEOTIDE SEQUENCE [LARGE SCALE GENOMIC DNA]</scope>
    <source>
        <strain evidence="3">Lor287</strain>
    </source>
</reference>
<comment type="caution">
    <text evidence="3">The sequence shown here is derived from an EMBL/GenBank/DDBJ whole genome shotgun (WGS) entry which is preliminary data.</text>
</comment>
<organism evidence="3 4">
    <name type="scientific">Platanthera zijinensis</name>
    <dbReference type="NCBI Taxonomy" id="2320716"/>
    <lineage>
        <taxon>Eukaryota</taxon>
        <taxon>Viridiplantae</taxon>
        <taxon>Streptophyta</taxon>
        <taxon>Embryophyta</taxon>
        <taxon>Tracheophyta</taxon>
        <taxon>Spermatophyta</taxon>
        <taxon>Magnoliopsida</taxon>
        <taxon>Liliopsida</taxon>
        <taxon>Asparagales</taxon>
        <taxon>Orchidaceae</taxon>
        <taxon>Orchidoideae</taxon>
        <taxon>Orchideae</taxon>
        <taxon>Orchidinae</taxon>
        <taxon>Platanthera</taxon>
    </lineage>
</organism>
<sequence length="120" mass="12599">MGGQMGLSKEEQKEAQKARRRSNAETEEVDRASGCCQGNGKPACCQNAVSAPKSIPDHTDISKASKPAATGGGGKTSGTSNFFSMPAWLKGPEHDTYAVLAVVAAIVSIGGAYCYYRRQN</sequence>
<dbReference type="PANTHER" id="PTHR31902">
    <property type="entry name" value="ACTIN PATCHES DISTAL PROTEIN 1"/>
    <property type="match status" value="1"/>
</dbReference>
<keyword evidence="2" id="KW-0812">Transmembrane</keyword>
<evidence type="ECO:0000313" key="4">
    <source>
        <dbReference type="Proteomes" id="UP001418222"/>
    </source>
</evidence>
<keyword evidence="2" id="KW-0472">Membrane</keyword>
<feature type="transmembrane region" description="Helical" evidence="2">
    <location>
        <begin position="97"/>
        <end position="116"/>
    </location>
</feature>
<feature type="compositionally biased region" description="Basic and acidic residues" evidence="1">
    <location>
        <begin position="8"/>
        <end position="17"/>
    </location>
</feature>
<name>A0AAP0FU58_9ASPA</name>
<dbReference type="Proteomes" id="UP001418222">
    <property type="component" value="Unassembled WGS sequence"/>
</dbReference>
<evidence type="ECO:0000256" key="2">
    <source>
        <dbReference type="SAM" id="Phobius"/>
    </source>
</evidence>
<keyword evidence="4" id="KW-1185">Reference proteome</keyword>
<evidence type="ECO:0000313" key="3">
    <source>
        <dbReference type="EMBL" id="KAK8914135.1"/>
    </source>
</evidence>
<dbReference type="PANTHER" id="PTHR31902:SF14">
    <property type="entry name" value="ACTIN PATCHES DISTAL PROTEIN 1"/>
    <property type="match status" value="1"/>
</dbReference>
<proteinExistence type="predicted"/>
<dbReference type="InterPro" id="IPR009737">
    <property type="entry name" value="Aim32/Apd1-like"/>
</dbReference>
<dbReference type="AlphaFoldDB" id="A0AAP0FU58"/>
<evidence type="ECO:0000256" key="1">
    <source>
        <dbReference type="SAM" id="MobiDB-lite"/>
    </source>
</evidence>
<gene>
    <name evidence="3" type="ORF">KSP39_PZI023967</name>
</gene>